<dbReference type="EC" id="3.4.21.105" evidence="10"/>
<keyword evidence="14" id="KW-1185">Reference proteome</keyword>
<comment type="catalytic activity">
    <reaction evidence="1 10">
        <text>Cleaves type-1 transmembrane domains using a catalytic dyad composed of serine and histidine that are contributed by different transmembrane domains.</text>
        <dbReference type="EC" id="3.4.21.105"/>
    </reaction>
</comment>
<comment type="similarity">
    <text evidence="3 10">Belongs to the peptidase S54 family.</text>
</comment>
<feature type="compositionally biased region" description="Polar residues" evidence="11">
    <location>
        <begin position="205"/>
        <end position="219"/>
    </location>
</feature>
<dbReference type="InterPro" id="IPR035952">
    <property type="entry name" value="Rhomboid-like_sf"/>
</dbReference>
<comment type="caution">
    <text evidence="13">The sequence shown here is derived from an EMBL/GenBank/DDBJ whole genome shotgun (WGS) entry which is preliminary data.</text>
</comment>
<name>A0AAV5GE37_9BASI</name>
<dbReference type="Pfam" id="PF01694">
    <property type="entry name" value="Rhomboid"/>
    <property type="match status" value="1"/>
</dbReference>
<feature type="transmembrane region" description="Helical" evidence="10">
    <location>
        <begin position="594"/>
        <end position="615"/>
    </location>
</feature>
<sequence>MVPPHSVPPSYHSSPVPTDGLRPSDLYGRSAPPSDVASQNFHWSDDAASTIAPDDSVSQLDRRFTGRRRVLGPRPMDHAALGGGAAAAPPVPEVPEEYQLDESVHRDYVPPELLEDDRSTVVPAPQQQQQQQQQSSAVGMRAINPSTAPSGPLARARGEATAIPYASAAAAAQDQYHGDDDADEASRPLVPGGGSHIPPSSHGSATNVTPYSRPTQQSKGYAAVGHDDDEDDDGGVYAAYSRRRDADLEAKAGSASAHTRAVSGDSFEGPVRAGAGAAAGGGLFGGLLNSIRGRRAEPERAVSFYAPNELAFRPPSRSSLDFYGSGAGGKASYPPGPQHPLDKIPSLDVVPAHDRGASFPGAAGGGRGGYGATGARGESIAPKPLWQRWFWDTTDAERRVWEHKQGVGMQRWPFASWGLAVAMTIVFIIELVRMNSISGSAIQTKPSFNPMIGTMSAICGFGGFQIVDGDNGPDQSFRFFTAIFLHVGVIHLLFNMLAQCLSAALVERMMGTPRFLVLYLASGIFGNILGGNFALVGLPSAGASGAIFGTQAAFLVDLLAHWKIEYRPKRKLLFLVIELIIGFGLGWIPGLDNFAHLGGFLVGLLSSIVLMPIVHPSRAHKLVFVTLRLIALPVLIVVFVVLTKNFYTGDPEKACSWCRYLSCWPTDANNRCHGTGLTQVTTSSSTISSLLTVLVSTLILPLL</sequence>
<dbReference type="GO" id="GO:0016020">
    <property type="term" value="C:membrane"/>
    <property type="evidence" value="ECO:0007669"/>
    <property type="project" value="UniProtKB-SubCell"/>
</dbReference>
<keyword evidence="6 10" id="KW-0378">Hydrolase</keyword>
<evidence type="ECO:0000256" key="3">
    <source>
        <dbReference type="ARBA" id="ARBA00009045"/>
    </source>
</evidence>
<dbReference type="GO" id="GO:0004252">
    <property type="term" value="F:serine-type endopeptidase activity"/>
    <property type="evidence" value="ECO:0007669"/>
    <property type="project" value="InterPro"/>
</dbReference>
<evidence type="ECO:0000256" key="2">
    <source>
        <dbReference type="ARBA" id="ARBA00004141"/>
    </source>
</evidence>
<dbReference type="Proteomes" id="UP001342314">
    <property type="component" value="Unassembled WGS sequence"/>
</dbReference>
<dbReference type="PANTHER" id="PTHR22936:SF69">
    <property type="entry name" value="RHOMBOID-LIKE PROTEIN"/>
    <property type="match status" value="1"/>
</dbReference>
<keyword evidence="8 10" id="KW-1133">Transmembrane helix</keyword>
<dbReference type="GO" id="GO:0006508">
    <property type="term" value="P:proteolysis"/>
    <property type="evidence" value="ECO:0007669"/>
    <property type="project" value="UniProtKB-KW"/>
</dbReference>
<feature type="transmembrane region" description="Helical" evidence="10">
    <location>
        <begin position="685"/>
        <end position="702"/>
    </location>
</feature>
<evidence type="ECO:0000256" key="8">
    <source>
        <dbReference type="ARBA" id="ARBA00022989"/>
    </source>
</evidence>
<dbReference type="EMBL" id="BQKY01000002">
    <property type="protein sequence ID" value="GJN88015.1"/>
    <property type="molecule type" value="Genomic_DNA"/>
</dbReference>
<evidence type="ECO:0000256" key="7">
    <source>
        <dbReference type="ARBA" id="ARBA00022825"/>
    </source>
</evidence>
<keyword evidence="4 10" id="KW-0645">Protease</keyword>
<evidence type="ECO:0000313" key="14">
    <source>
        <dbReference type="Proteomes" id="UP001342314"/>
    </source>
</evidence>
<comment type="caution">
    <text evidence="10">Lacks conserved residue(s) required for the propagation of feature annotation.</text>
</comment>
<keyword evidence="5 10" id="KW-0812">Transmembrane</keyword>
<evidence type="ECO:0000256" key="1">
    <source>
        <dbReference type="ARBA" id="ARBA00000156"/>
    </source>
</evidence>
<accession>A0AAV5GE37</accession>
<feature type="compositionally biased region" description="Low complexity" evidence="11">
    <location>
        <begin position="8"/>
        <end position="17"/>
    </location>
</feature>
<proteinExistence type="inferred from homology"/>
<comment type="function">
    <text evidence="10">Serine protease involved in intramembrane proteolysis.</text>
</comment>
<evidence type="ECO:0000256" key="6">
    <source>
        <dbReference type="ARBA" id="ARBA00022801"/>
    </source>
</evidence>
<evidence type="ECO:0000259" key="12">
    <source>
        <dbReference type="Pfam" id="PF01694"/>
    </source>
</evidence>
<feature type="region of interest" description="Disordered" evidence="11">
    <location>
        <begin position="171"/>
        <end position="236"/>
    </location>
</feature>
<feature type="transmembrane region" description="Helical" evidence="10">
    <location>
        <begin position="516"/>
        <end position="535"/>
    </location>
</feature>
<evidence type="ECO:0000256" key="5">
    <source>
        <dbReference type="ARBA" id="ARBA00022692"/>
    </source>
</evidence>
<dbReference type="AlphaFoldDB" id="A0AAV5GE37"/>
<feature type="transmembrane region" description="Helical" evidence="10">
    <location>
        <begin position="572"/>
        <end position="588"/>
    </location>
</feature>
<dbReference type="InterPro" id="IPR022764">
    <property type="entry name" value="Peptidase_S54_rhomboid_dom"/>
</dbReference>
<feature type="transmembrane region" description="Helical" evidence="10">
    <location>
        <begin position="622"/>
        <end position="642"/>
    </location>
</feature>
<organism evidence="13 14">
    <name type="scientific">Rhodotorula paludigena</name>
    <dbReference type="NCBI Taxonomy" id="86838"/>
    <lineage>
        <taxon>Eukaryota</taxon>
        <taxon>Fungi</taxon>
        <taxon>Dikarya</taxon>
        <taxon>Basidiomycota</taxon>
        <taxon>Pucciniomycotina</taxon>
        <taxon>Microbotryomycetes</taxon>
        <taxon>Sporidiobolales</taxon>
        <taxon>Sporidiobolaceae</taxon>
        <taxon>Rhodotorula</taxon>
    </lineage>
</organism>
<feature type="transmembrane region" description="Helical" evidence="10">
    <location>
        <begin position="414"/>
        <end position="436"/>
    </location>
</feature>
<feature type="transmembrane region" description="Helical" evidence="10">
    <location>
        <begin position="448"/>
        <end position="467"/>
    </location>
</feature>
<keyword evidence="7 10" id="KW-0720">Serine protease</keyword>
<dbReference type="Gene3D" id="1.20.1540.10">
    <property type="entry name" value="Rhomboid-like"/>
    <property type="match status" value="1"/>
</dbReference>
<evidence type="ECO:0000256" key="4">
    <source>
        <dbReference type="ARBA" id="ARBA00022670"/>
    </source>
</evidence>
<reference evidence="13 14" key="1">
    <citation type="submission" date="2021-12" db="EMBL/GenBank/DDBJ databases">
        <title>High titer production of polyol ester of fatty acids by Rhodotorula paludigena BS15 towards product separation-free biomass refinery.</title>
        <authorList>
            <person name="Mano J."/>
            <person name="Ono H."/>
            <person name="Tanaka T."/>
            <person name="Naito K."/>
            <person name="Sushida H."/>
            <person name="Ike M."/>
            <person name="Tokuyasu K."/>
            <person name="Kitaoka M."/>
        </authorList>
    </citation>
    <scope>NUCLEOTIDE SEQUENCE [LARGE SCALE GENOMIC DNA]</scope>
    <source>
        <strain evidence="13 14">BS15</strain>
    </source>
</reference>
<feature type="region of interest" description="Disordered" evidence="11">
    <location>
        <begin position="1"/>
        <end position="156"/>
    </location>
</feature>
<dbReference type="PANTHER" id="PTHR22936">
    <property type="entry name" value="RHOMBOID-RELATED"/>
    <property type="match status" value="1"/>
</dbReference>
<gene>
    <name evidence="13" type="ORF">Rhopal_000971-T1</name>
</gene>
<dbReference type="SUPFAM" id="SSF144091">
    <property type="entry name" value="Rhomboid-like"/>
    <property type="match status" value="1"/>
</dbReference>
<evidence type="ECO:0000256" key="11">
    <source>
        <dbReference type="SAM" id="MobiDB-lite"/>
    </source>
</evidence>
<evidence type="ECO:0000256" key="9">
    <source>
        <dbReference type="ARBA" id="ARBA00023136"/>
    </source>
</evidence>
<protein>
    <recommendedName>
        <fullName evidence="10">Rhomboid-type serine protease</fullName>
        <ecNumber evidence="10">3.4.21.105</ecNumber>
    </recommendedName>
</protein>
<evidence type="ECO:0000256" key="10">
    <source>
        <dbReference type="RuleBase" id="RU362115"/>
    </source>
</evidence>
<feature type="transmembrane region" description="Helical" evidence="10">
    <location>
        <begin position="541"/>
        <end position="560"/>
    </location>
</feature>
<comment type="subcellular location">
    <subcellularLocation>
        <location evidence="2 10">Membrane</location>
        <topology evidence="2 10">Multi-pass membrane protein</topology>
    </subcellularLocation>
</comment>
<keyword evidence="9 10" id="KW-0472">Membrane</keyword>
<dbReference type="InterPro" id="IPR002610">
    <property type="entry name" value="Peptidase_S54_rhomboid-like"/>
</dbReference>
<evidence type="ECO:0000313" key="13">
    <source>
        <dbReference type="EMBL" id="GJN88015.1"/>
    </source>
</evidence>
<feature type="transmembrane region" description="Helical" evidence="10">
    <location>
        <begin position="479"/>
        <end position="504"/>
    </location>
</feature>
<feature type="domain" description="Peptidase S54 rhomboid" evidence="12">
    <location>
        <begin position="474"/>
        <end position="611"/>
    </location>
</feature>